<feature type="domain" description="Aminotransferase class I/classII large" evidence="8">
    <location>
        <begin position="2"/>
        <end position="363"/>
    </location>
</feature>
<keyword evidence="10" id="KW-1185">Reference proteome</keyword>
<gene>
    <name evidence="9" type="ORF">L798_03967</name>
</gene>
<dbReference type="EMBL" id="KK852561">
    <property type="protein sequence ID" value="KDR21334.1"/>
    <property type="molecule type" value="Genomic_DNA"/>
</dbReference>
<evidence type="ECO:0000256" key="3">
    <source>
        <dbReference type="ARBA" id="ARBA00011738"/>
    </source>
</evidence>
<accession>A0A067RNL7</accession>
<name>A0A067RNL7_ZOONE</name>
<dbReference type="InterPro" id="IPR015422">
    <property type="entry name" value="PyrdxlP-dep_Trfase_small"/>
</dbReference>
<proteinExistence type="inferred from homology"/>
<organism evidence="9 10">
    <name type="scientific">Zootermopsis nevadensis</name>
    <name type="common">Dampwood termite</name>
    <dbReference type="NCBI Taxonomy" id="136037"/>
    <lineage>
        <taxon>Eukaryota</taxon>
        <taxon>Metazoa</taxon>
        <taxon>Ecdysozoa</taxon>
        <taxon>Arthropoda</taxon>
        <taxon>Hexapoda</taxon>
        <taxon>Insecta</taxon>
        <taxon>Pterygota</taxon>
        <taxon>Neoptera</taxon>
        <taxon>Polyneoptera</taxon>
        <taxon>Dictyoptera</taxon>
        <taxon>Blattodea</taxon>
        <taxon>Blattoidea</taxon>
        <taxon>Termitoidae</taxon>
        <taxon>Termopsidae</taxon>
        <taxon>Zootermopsis</taxon>
    </lineage>
</organism>
<dbReference type="AlphaFoldDB" id="A0A067RNL7"/>
<comment type="cofactor">
    <cofactor evidence="1">
        <name>pyridoxal 5'-phosphate</name>
        <dbReference type="ChEBI" id="CHEBI:597326"/>
    </cofactor>
</comment>
<dbReference type="GO" id="GO:0030170">
    <property type="term" value="F:pyridoxal phosphate binding"/>
    <property type="evidence" value="ECO:0007669"/>
    <property type="project" value="InterPro"/>
</dbReference>
<feature type="non-terminal residue" evidence="9">
    <location>
        <position position="1"/>
    </location>
</feature>
<dbReference type="InParanoid" id="A0A067RNL7"/>
<sequence>AYRDEDGEPWVLPVVLDLEKKLVQSVTYNHEYILFLGTDSFKTLAPRLILGEESPALRTGRAFGVQTVSGTSALRVGAELLARYYNYTTFYISDPTWDNHELTFLYAGFSTSRKYRYWDPVKRGVDFEGLIEDLREAPENSVIVLQLCAHNPTGCDLTKKQWTEVADVMQERKLFTFFDAAYQGLASGNLEEDAWAVRYFADRGFEMLIAQTFSKNMGLYGERIGCLTVVLAKGRSEDATNILSQLTLIARATYISPPKYGAEIVTAVLSDPELMEEWKKCLRVMVDRVLSMRSGLRERLEKMETPGDWEYITNQIGMFSFLGLTPRQVEYIRIKHHVHMLSNGRANMCGLNDKNIDKVAEAIHDTVTKVHD</sequence>
<dbReference type="GO" id="GO:0005829">
    <property type="term" value="C:cytosol"/>
    <property type="evidence" value="ECO:0007669"/>
    <property type="project" value="TreeGrafter"/>
</dbReference>
<evidence type="ECO:0000256" key="2">
    <source>
        <dbReference type="ARBA" id="ARBA00007441"/>
    </source>
</evidence>
<keyword evidence="7" id="KW-0663">Pyridoxal phosphate</keyword>
<dbReference type="Gene3D" id="3.40.640.10">
    <property type="entry name" value="Type I PLP-dependent aspartate aminotransferase-like (Major domain)"/>
    <property type="match status" value="1"/>
</dbReference>
<evidence type="ECO:0000256" key="1">
    <source>
        <dbReference type="ARBA" id="ARBA00001933"/>
    </source>
</evidence>
<evidence type="ECO:0000256" key="6">
    <source>
        <dbReference type="ARBA" id="ARBA00022679"/>
    </source>
</evidence>
<dbReference type="PRINTS" id="PR00799">
    <property type="entry name" value="TRANSAMINASE"/>
</dbReference>
<comment type="subunit">
    <text evidence="3">Homodimer.</text>
</comment>
<evidence type="ECO:0000259" key="8">
    <source>
        <dbReference type="Pfam" id="PF00155"/>
    </source>
</evidence>
<dbReference type="PANTHER" id="PTHR11879:SF55">
    <property type="entry name" value="GLUTAMATE OXALOACETATE TRANSAMINASE 1, ISOFORM B"/>
    <property type="match status" value="1"/>
</dbReference>
<dbReference type="eggNOG" id="KOG1412">
    <property type="taxonomic scope" value="Eukaryota"/>
</dbReference>
<evidence type="ECO:0000313" key="10">
    <source>
        <dbReference type="Proteomes" id="UP000027135"/>
    </source>
</evidence>
<reference evidence="9 10" key="1">
    <citation type="journal article" date="2014" name="Nat. Commun.">
        <title>Molecular traces of alternative social organization in a termite genome.</title>
        <authorList>
            <person name="Terrapon N."/>
            <person name="Li C."/>
            <person name="Robertson H.M."/>
            <person name="Ji L."/>
            <person name="Meng X."/>
            <person name="Booth W."/>
            <person name="Chen Z."/>
            <person name="Childers C.P."/>
            <person name="Glastad K.M."/>
            <person name="Gokhale K."/>
            <person name="Gowin J."/>
            <person name="Gronenberg W."/>
            <person name="Hermansen R.A."/>
            <person name="Hu H."/>
            <person name="Hunt B.G."/>
            <person name="Huylmans A.K."/>
            <person name="Khalil S.M."/>
            <person name="Mitchell R.D."/>
            <person name="Munoz-Torres M.C."/>
            <person name="Mustard J.A."/>
            <person name="Pan H."/>
            <person name="Reese J.T."/>
            <person name="Scharf M.E."/>
            <person name="Sun F."/>
            <person name="Vogel H."/>
            <person name="Xiao J."/>
            <person name="Yang W."/>
            <person name="Yang Z."/>
            <person name="Yang Z."/>
            <person name="Zhou J."/>
            <person name="Zhu J."/>
            <person name="Brent C.S."/>
            <person name="Elsik C.G."/>
            <person name="Goodisman M.A."/>
            <person name="Liberles D.A."/>
            <person name="Roe R.M."/>
            <person name="Vargo E.L."/>
            <person name="Vilcinskas A."/>
            <person name="Wang J."/>
            <person name="Bornberg-Bauer E."/>
            <person name="Korb J."/>
            <person name="Zhang G."/>
            <person name="Liebig J."/>
        </authorList>
    </citation>
    <scope>NUCLEOTIDE SEQUENCE [LARGE SCALE GENOMIC DNA]</scope>
    <source>
        <tissue evidence="9">Whole organism</tissue>
    </source>
</reference>
<dbReference type="PANTHER" id="PTHR11879">
    <property type="entry name" value="ASPARTATE AMINOTRANSFERASE"/>
    <property type="match status" value="1"/>
</dbReference>
<dbReference type="Proteomes" id="UP000027135">
    <property type="component" value="Unassembled WGS sequence"/>
</dbReference>
<dbReference type="GO" id="GO:0004069">
    <property type="term" value="F:L-aspartate:2-oxoglutarate aminotransferase activity"/>
    <property type="evidence" value="ECO:0007669"/>
    <property type="project" value="UniProtKB-EC"/>
</dbReference>
<dbReference type="InterPro" id="IPR000796">
    <property type="entry name" value="Asp_trans"/>
</dbReference>
<evidence type="ECO:0000256" key="4">
    <source>
        <dbReference type="ARBA" id="ARBA00012753"/>
    </source>
</evidence>
<evidence type="ECO:0000313" key="9">
    <source>
        <dbReference type="EMBL" id="KDR21334.1"/>
    </source>
</evidence>
<dbReference type="CDD" id="cd00609">
    <property type="entry name" value="AAT_like"/>
    <property type="match status" value="1"/>
</dbReference>
<dbReference type="STRING" id="136037.A0A067RNL7"/>
<dbReference type="Gene3D" id="3.90.1150.10">
    <property type="entry name" value="Aspartate Aminotransferase, domain 1"/>
    <property type="match status" value="1"/>
</dbReference>
<dbReference type="FunFam" id="3.40.640.10:FF:000066">
    <property type="entry name" value="Aspartate aminotransferase"/>
    <property type="match status" value="1"/>
</dbReference>
<dbReference type="SUPFAM" id="SSF53383">
    <property type="entry name" value="PLP-dependent transferases"/>
    <property type="match status" value="1"/>
</dbReference>
<dbReference type="EC" id="2.6.1.1" evidence="4"/>
<comment type="similarity">
    <text evidence="2">Belongs to the class-I pyridoxal-phosphate-dependent aminotransferase family.</text>
</comment>
<keyword evidence="6 9" id="KW-0808">Transferase</keyword>
<dbReference type="NCBIfam" id="NF006719">
    <property type="entry name" value="PRK09257.1"/>
    <property type="match status" value="1"/>
</dbReference>
<protein>
    <recommendedName>
        <fullName evidence="4">aspartate transaminase</fullName>
        <ecNumber evidence="4">2.6.1.1</ecNumber>
    </recommendedName>
</protein>
<evidence type="ECO:0000256" key="5">
    <source>
        <dbReference type="ARBA" id="ARBA00022576"/>
    </source>
</evidence>
<keyword evidence="5 9" id="KW-0032">Aminotransferase</keyword>
<dbReference type="InterPro" id="IPR004839">
    <property type="entry name" value="Aminotransferase_I/II_large"/>
</dbReference>
<dbReference type="Pfam" id="PF00155">
    <property type="entry name" value="Aminotran_1_2"/>
    <property type="match status" value="1"/>
</dbReference>
<dbReference type="InterPro" id="IPR015421">
    <property type="entry name" value="PyrdxlP-dep_Trfase_major"/>
</dbReference>
<dbReference type="InterPro" id="IPR015424">
    <property type="entry name" value="PyrdxlP-dep_Trfase"/>
</dbReference>
<dbReference type="GO" id="GO:0006532">
    <property type="term" value="P:aspartate biosynthetic process"/>
    <property type="evidence" value="ECO:0007669"/>
    <property type="project" value="TreeGrafter"/>
</dbReference>
<evidence type="ECO:0000256" key="7">
    <source>
        <dbReference type="ARBA" id="ARBA00022898"/>
    </source>
</evidence>